<feature type="region of interest" description="Disordered" evidence="1">
    <location>
        <begin position="46"/>
        <end position="81"/>
    </location>
</feature>
<dbReference type="AlphaFoldDB" id="A0A323V568"/>
<dbReference type="Proteomes" id="UP000580718">
    <property type="component" value="Unassembled WGS sequence"/>
</dbReference>
<reference evidence="3 4" key="1">
    <citation type="submission" date="2018-06" db="EMBL/GenBank/DDBJ databases">
        <title>Draft genome sequence of Modestobacter versicolor CP153-2.</title>
        <authorList>
            <person name="Gundlapally S.R."/>
        </authorList>
    </citation>
    <scope>NUCLEOTIDE SEQUENCE [LARGE SCALE GENOMIC DNA]</scope>
    <source>
        <strain evidence="3 4">CP153-2</strain>
    </source>
</reference>
<reference evidence="2 5" key="2">
    <citation type="submission" date="2020-08" db="EMBL/GenBank/DDBJ databases">
        <title>Sequencing the genomes of 1000 actinobacteria strains.</title>
        <authorList>
            <person name="Klenk H.-P."/>
        </authorList>
    </citation>
    <scope>NUCLEOTIDE SEQUENCE [LARGE SCALE GENOMIC DNA]</scope>
    <source>
        <strain evidence="2 5">DSM 16678</strain>
    </source>
</reference>
<comment type="caution">
    <text evidence="3">The sequence shown here is derived from an EMBL/GenBank/DDBJ whole genome shotgun (WGS) entry which is preliminary data.</text>
</comment>
<evidence type="ECO:0000256" key="1">
    <source>
        <dbReference type="SAM" id="MobiDB-lite"/>
    </source>
</evidence>
<feature type="region of interest" description="Disordered" evidence="1">
    <location>
        <begin position="1"/>
        <end position="28"/>
    </location>
</feature>
<evidence type="ECO:0000313" key="4">
    <source>
        <dbReference type="Proteomes" id="UP000247602"/>
    </source>
</evidence>
<dbReference type="EMBL" id="QKNV01000393">
    <property type="protein sequence ID" value="PZA19220.1"/>
    <property type="molecule type" value="Genomic_DNA"/>
</dbReference>
<sequence length="81" mass="9076">MSSSANPNPSPDDRRRRPAPDPLTMTPAEKLIAEWEARHDVAARGARATPGAVQHYLSETRSRERCDEAARPRPAHRADRH</sequence>
<accession>A0A323V568</accession>
<name>A0A323V568_9ACTN</name>
<organism evidence="3 4">
    <name type="scientific">Modestobacter versicolor</name>
    <dbReference type="NCBI Taxonomy" id="429133"/>
    <lineage>
        <taxon>Bacteria</taxon>
        <taxon>Bacillati</taxon>
        <taxon>Actinomycetota</taxon>
        <taxon>Actinomycetes</taxon>
        <taxon>Geodermatophilales</taxon>
        <taxon>Geodermatophilaceae</taxon>
        <taxon>Modestobacter</taxon>
    </lineage>
</organism>
<dbReference type="OrthoDB" id="5188866at2"/>
<dbReference type="Proteomes" id="UP000247602">
    <property type="component" value="Unassembled WGS sequence"/>
</dbReference>
<evidence type="ECO:0000313" key="2">
    <source>
        <dbReference type="EMBL" id="MBB3674950.1"/>
    </source>
</evidence>
<evidence type="ECO:0000313" key="5">
    <source>
        <dbReference type="Proteomes" id="UP000580718"/>
    </source>
</evidence>
<dbReference type="EMBL" id="JACIBU010000001">
    <property type="protein sequence ID" value="MBB3674950.1"/>
    <property type="molecule type" value="Genomic_DNA"/>
</dbReference>
<gene>
    <name evidence="3" type="ORF">DMO24_21885</name>
    <name evidence="2" type="ORF">FHX36_000685</name>
</gene>
<evidence type="ECO:0000313" key="3">
    <source>
        <dbReference type="EMBL" id="PZA19220.1"/>
    </source>
</evidence>
<feature type="compositionally biased region" description="Basic and acidic residues" evidence="1">
    <location>
        <begin position="58"/>
        <end position="71"/>
    </location>
</feature>
<dbReference type="RefSeq" id="WP_110554273.1">
    <property type="nucleotide sequence ID" value="NZ_JACIBU010000001.1"/>
</dbReference>
<keyword evidence="4" id="KW-1185">Reference proteome</keyword>
<proteinExistence type="predicted"/>
<protein>
    <submittedName>
        <fullName evidence="3">Uncharacterized protein</fullName>
    </submittedName>
</protein>